<dbReference type="GO" id="GO:0016094">
    <property type="term" value="P:polyprenol biosynthetic process"/>
    <property type="evidence" value="ECO:0007669"/>
    <property type="project" value="TreeGrafter"/>
</dbReference>
<dbReference type="InterPro" id="IPR001441">
    <property type="entry name" value="UPP_synth-like"/>
</dbReference>
<evidence type="ECO:0008006" key="4">
    <source>
        <dbReference type="Google" id="ProtNLM"/>
    </source>
</evidence>
<organism evidence="3">
    <name type="scientific">marine sediment metagenome</name>
    <dbReference type="NCBI Taxonomy" id="412755"/>
    <lineage>
        <taxon>unclassified sequences</taxon>
        <taxon>metagenomes</taxon>
        <taxon>ecological metagenomes</taxon>
    </lineage>
</organism>
<dbReference type="GO" id="GO:0045547">
    <property type="term" value="F:ditrans,polycis-polyprenyl diphosphate synthase [(2E,6E)-farnesyl diphosphate specific] activity"/>
    <property type="evidence" value="ECO:0007669"/>
    <property type="project" value="TreeGrafter"/>
</dbReference>
<keyword evidence="2" id="KW-0808">Transferase</keyword>
<comment type="caution">
    <text evidence="3">The sequence shown here is derived from an EMBL/GenBank/DDBJ whole genome shotgun (WGS) entry which is preliminary data.</text>
</comment>
<evidence type="ECO:0000256" key="2">
    <source>
        <dbReference type="ARBA" id="ARBA00022679"/>
    </source>
</evidence>
<dbReference type="Pfam" id="PF01255">
    <property type="entry name" value="Prenyltransf"/>
    <property type="match status" value="1"/>
</dbReference>
<dbReference type="AlphaFoldDB" id="X1L986"/>
<evidence type="ECO:0000256" key="1">
    <source>
        <dbReference type="ARBA" id="ARBA00001946"/>
    </source>
</evidence>
<evidence type="ECO:0000313" key="3">
    <source>
        <dbReference type="EMBL" id="GAI15892.1"/>
    </source>
</evidence>
<gene>
    <name evidence="3" type="ORF">S06H3_20701</name>
</gene>
<feature type="non-terminal residue" evidence="3">
    <location>
        <position position="1"/>
    </location>
</feature>
<dbReference type="EMBL" id="BARV01010757">
    <property type="protein sequence ID" value="GAI15892.1"/>
    <property type="molecule type" value="Genomic_DNA"/>
</dbReference>
<dbReference type="PANTHER" id="PTHR10291:SF0">
    <property type="entry name" value="DEHYDRODOLICHYL DIPHOSPHATE SYNTHASE 2"/>
    <property type="match status" value="1"/>
</dbReference>
<dbReference type="PROSITE" id="PS01066">
    <property type="entry name" value="UPP_SYNTHASE"/>
    <property type="match status" value="1"/>
</dbReference>
<proteinExistence type="predicted"/>
<protein>
    <recommendedName>
        <fullName evidence="4">Di-trans,poly-cis-decaprenylcistransferase</fullName>
    </recommendedName>
</protein>
<dbReference type="Gene3D" id="3.40.1180.10">
    <property type="entry name" value="Decaprenyl diphosphate synthase-like"/>
    <property type="match status" value="1"/>
</dbReference>
<name>X1L986_9ZZZZ</name>
<sequence>KLLAETLKNEIDELNKNRVRLKTIGNISILPRKSRDALADAVEITASNDGLTLILALNYGGRDEIVRAVGKIAQKIKDGVLVPDKIKPSDFESCLDTSGIPDPDLFIRTSGEFRLSNFLLWQLAYTELWITDITWPDFDELDFCDALESFSVRERRFGKTSQQINRITKKLVGIVSQRKNNNGNRKAQR</sequence>
<reference evidence="3" key="1">
    <citation type="journal article" date="2014" name="Front. Microbiol.">
        <title>High frequency of phylogenetically diverse reductive dehalogenase-homologous genes in deep subseafloor sedimentary metagenomes.</title>
        <authorList>
            <person name="Kawai M."/>
            <person name="Futagami T."/>
            <person name="Toyoda A."/>
            <person name="Takaki Y."/>
            <person name="Nishi S."/>
            <person name="Hori S."/>
            <person name="Arai W."/>
            <person name="Tsubouchi T."/>
            <person name="Morono Y."/>
            <person name="Uchiyama I."/>
            <person name="Ito T."/>
            <person name="Fujiyama A."/>
            <person name="Inagaki F."/>
            <person name="Takami H."/>
        </authorList>
    </citation>
    <scope>NUCLEOTIDE SEQUENCE</scope>
    <source>
        <strain evidence="3">Expedition CK06-06</strain>
    </source>
</reference>
<dbReference type="InterPro" id="IPR036424">
    <property type="entry name" value="UPP_synth-like_sf"/>
</dbReference>
<dbReference type="SUPFAM" id="SSF64005">
    <property type="entry name" value="Undecaprenyl diphosphate synthase"/>
    <property type="match status" value="1"/>
</dbReference>
<comment type="cofactor">
    <cofactor evidence="1">
        <name>Mg(2+)</name>
        <dbReference type="ChEBI" id="CHEBI:18420"/>
    </cofactor>
</comment>
<dbReference type="PANTHER" id="PTHR10291">
    <property type="entry name" value="DEHYDRODOLICHYL DIPHOSPHATE SYNTHASE FAMILY MEMBER"/>
    <property type="match status" value="1"/>
</dbReference>
<dbReference type="CDD" id="cd00475">
    <property type="entry name" value="Cis_IPPS"/>
    <property type="match status" value="1"/>
</dbReference>
<dbReference type="InterPro" id="IPR018520">
    <property type="entry name" value="UPP_synth-like_CS"/>
</dbReference>
<dbReference type="NCBIfam" id="TIGR00055">
    <property type="entry name" value="uppS"/>
    <property type="match status" value="1"/>
</dbReference>
<accession>X1L986</accession>